<dbReference type="InterPro" id="IPR053958">
    <property type="entry name" value="HMGCR/SNAP/NPC1-like_SSD"/>
</dbReference>
<evidence type="ECO:0000256" key="2">
    <source>
        <dbReference type="ARBA" id="ARBA00004653"/>
    </source>
</evidence>
<sequence length="1192" mass="132580">MSVLSCPVLVWSSRVLYYLASASAPTASNDFMPADQLFRPYQCRPLYHCTRCGKETGMHIGRAAEFLQEAFVAQTTNLIWPEGELEKLTTEPPDLARSHPLRRTLARYGRYVAGHVVTALLISAAVATILVYPIPYIFTRDFVNGASYMPHHVWTVAQALPHDAAIYPDIVMRSIWVHASYMEALKSDVLVSALDLQNELLGETRNFSPMDLSPEEGEDQVDGFLTLAQRNAAHISNGLTAQSWFFHSPLIYWQYSRDAILADPDILSTINNKRNQSNFANTTLRHSVVFSGKRFEDRRLVAADAIVVTLLHLKDSPMGSEWERKAATLPQKFSDRFDIYPPDGRSVASHLYEFQFRPISIQDILSLAFAYSLALLYFLMSLSKLRAVKSRVGLIITIIAQIAFSIMSSFTVCAVFNFNLSRIPHAAYPLVVLSMSLENILRLINAVILTPVEDSTSIRIGHAFGQTAHTALASSMQNVLILIGLSRLVSPGVSAFCVFAAVAIIFDFFYLSTFFLSVLSVDVRRMELGDALAKVALRQSRQKQNRLRHTSRIDVFFQRKIAWSTRIAGTVIMMGFVLIAQWHFFGDDGITLNILKNFRVVDDSQGPRNPETTFLKGLHQARSHASWIRNQDHETAQEVIRLIKPSAHSYVAKVFDPLVFVKTNSDRIPHSKEPTFLPAAYDFVHHQSSRFIVIVVVIVAALRLLMNYLLWGEDAELENDGDLDHNPMLAIRSLRGGHVLDVALLSRSTSGHIVSVGLDRVVRVWDIRGSGSSYVVRGGEDHELCPFPILHMAIDDTSTWLALLSTSRVSFWNLRHRVWGGSVHLETAAQRPAAFFFNPALEVGVPEIVVVHHNGTIVELTAGKPDDTVITSVFGEQVVMARHLIRNRRALIRTAVVIITKQGAIHVAEKQQSRWETRRIDLQLPDSHGACHFVPMQPIGILAVATTSCVSFIDPDQGNVLRSFKTEPMVAKTLQCAILMSDPANADCSSLISLTLSYCASETGECILQTYVPADDQDVIDMQQAKENLGDCGSEKSIRELKKRIKNPGAWNLLADGSLVGIRQVAQRNNPTNHPTPGLRRRGGTQRREQYSFANWEVWACSSCTQSDMEESRSLFDQGDESGHLVVSDLGPRITVGSRSVAFAFGNVIKLVTTGGQERYGADSERPNGDSLRKTTSRRRKAGPGGRARAAS</sequence>
<keyword evidence="8" id="KW-0256">Endoplasmic reticulum</keyword>
<feature type="compositionally biased region" description="Basic and acidic residues" evidence="18">
    <location>
        <begin position="1160"/>
        <end position="1173"/>
    </location>
</feature>
<evidence type="ECO:0000256" key="19">
    <source>
        <dbReference type="SAM" id="Phobius"/>
    </source>
</evidence>
<dbReference type="OrthoDB" id="1914839at2759"/>
<dbReference type="GO" id="GO:0000139">
    <property type="term" value="C:Golgi membrane"/>
    <property type="evidence" value="ECO:0007669"/>
    <property type="project" value="UniProtKB-SubCell"/>
</dbReference>
<evidence type="ECO:0000256" key="4">
    <source>
        <dbReference type="ARBA" id="ARBA00019541"/>
    </source>
</evidence>
<keyword evidence="13 19" id="KW-0472">Membrane</keyword>
<dbReference type="Gene3D" id="2.130.10.10">
    <property type="entry name" value="YVTN repeat-like/Quinoprotein amine dehydrogenase"/>
    <property type="match status" value="1"/>
</dbReference>
<dbReference type="STRING" id="1081109.A0A167XCU2"/>
<keyword evidence="20" id="KW-0732">Signal</keyword>
<evidence type="ECO:0000256" key="13">
    <source>
        <dbReference type="ARBA" id="ARBA00023136"/>
    </source>
</evidence>
<dbReference type="GO" id="GO:0005789">
    <property type="term" value="C:endoplasmic reticulum membrane"/>
    <property type="evidence" value="ECO:0007669"/>
    <property type="project" value="UniProtKB-SubCell"/>
</dbReference>
<evidence type="ECO:0000256" key="15">
    <source>
        <dbReference type="ARBA" id="ARBA00023221"/>
    </source>
</evidence>
<dbReference type="GO" id="GO:0032933">
    <property type="term" value="P:SREBP signaling pathway"/>
    <property type="evidence" value="ECO:0007669"/>
    <property type="project" value="InterPro"/>
</dbReference>
<dbReference type="Pfam" id="PF12349">
    <property type="entry name" value="Sterol-sensing"/>
    <property type="match status" value="1"/>
</dbReference>
<organism evidence="22 23">
    <name type="scientific">Moelleriella libera RCEF 2490</name>
    <dbReference type="NCBI Taxonomy" id="1081109"/>
    <lineage>
        <taxon>Eukaryota</taxon>
        <taxon>Fungi</taxon>
        <taxon>Dikarya</taxon>
        <taxon>Ascomycota</taxon>
        <taxon>Pezizomycotina</taxon>
        <taxon>Sordariomycetes</taxon>
        <taxon>Hypocreomycetidae</taxon>
        <taxon>Hypocreales</taxon>
        <taxon>Clavicipitaceae</taxon>
        <taxon>Moelleriella</taxon>
    </lineage>
</organism>
<dbReference type="SUPFAM" id="SSF82866">
    <property type="entry name" value="Multidrug efflux transporter AcrB transmembrane domain"/>
    <property type="match status" value="1"/>
</dbReference>
<feature type="chain" id="PRO_5007894341" description="Sterol regulatory element-binding protein cleavage-activating protein" evidence="20">
    <location>
        <begin position="23"/>
        <end position="1192"/>
    </location>
</feature>
<keyword evidence="6 19" id="KW-0812">Transmembrane</keyword>
<evidence type="ECO:0000256" key="8">
    <source>
        <dbReference type="ARBA" id="ARBA00022824"/>
    </source>
</evidence>
<evidence type="ECO:0000256" key="6">
    <source>
        <dbReference type="ARBA" id="ARBA00022692"/>
    </source>
</evidence>
<keyword evidence="9 19" id="KW-1133">Transmembrane helix</keyword>
<dbReference type="PANTHER" id="PTHR46378">
    <property type="entry name" value="STEROL REGULATORY ELEMENT-BINDING PROTEIN CLEAVAGE-ACTIVATING PROTEIN"/>
    <property type="match status" value="1"/>
</dbReference>
<dbReference type="InterPro" id="IPR019775">
    <property type="entry name" value="WD40_repeat_CS"/>
</dbReference>
<dbReference type="GO" id="GO:0045540">
    <property type="term" value="P:regulation of cholesterol biosynthetic process"/>
    <property type="evidence" value="ECO:0007669"/>
    <property type="project" value="TreeGrafter"/>
</dbReference>
<feature type="region of interest" description="Disordered" evidence="18">
    <location>
        <begin position="1157"/>
        <end position="1192"/>
    </location>
</feature>
<evidence type="ECO:0000256" key="14">
    <source>
        <dbReference type="ARBA" id="ARBA00023180"/>
    </source>
</evidence>
<evidence type="ECO:0000313" key="23">
    <source>
        <dbReference type="Proteomes" id="UP000078544"/>
    </source>
</evidence>
<keyword evidence="11" id="KW-0443">Lipid metabolism</keyword>
<dbReference type="PANTHER" id="PTHR46378:SF1">
    <property type="entry name" value="STEROL REGULATORY ELEMENT-BINDING PROTEIN CLEAVAGE-ACTIVATING PROTEIN"/>
    <property type="match status" value="1"/>
</dbReference>
<feature type="transmembrane region" description="Helical" evidence="19">
    <location>
        <begin position="567"/>
        <end position="585"/>
    </location>
</feature>
<feature type="transmembrane region" description="Helical" evidence="19">
    <location>
        <begin position="364"/>
        <end position="382"/>
    </location>
</feature>
<evidence type="ECO:0000256" key="5">
    <source>
        <dbReference type="ARBA" id="ARBA00022574"/>
    </source>
</evidence>
<dbReference type="GO" id="GO:0008202">
    <property type="term" value="P:steroid metabolic process"/>
    <property type="evidence" value="ECO:0007669"/>
    <property type="project" value="UniProtKB-KW"/>
</dbReference>
<evidence type="ECO:0000256" key="11">
    <source>
        <dbReference type="ARBA" id="ARBA00023098"/>
    </source>
</evidence>
<evidence type="ECO:0000256" key="1">
    <source>
        <dbReference type="ARBA" id="ARBA00004477"/>
    </source>
</evidence>
<keyword evidence="5" id="KW-0853">WD repeat</keyword>
<protein>
    <recommendedName>
        <fullName evidence="4">Sterol regulatory element-binding protein cleavage-activating protein</fullName>
    </recommendedName>
</protein>
<feature type="signal peptide" evidence="20">
    <location>
        <begin position="1"/>
        <end position="22"/>
    </location>
</feature>
<evidence type="ECO:0000256" key="20">
    <source>
        <dbReference type="SAM" id="SignalP"/>
    </source>
</evidence>
<comment type="similarity">
    <text evidence="3">Belongs to the WD repeat SCAP family.</text>
</comment>
<evidence type="ECO:0000256" key="12">
    <source>
        <dbReference type="ARBA" id="ARBA00023121"/>
    </source>
</evidence>
<evidence type="ECO:0000256" key="17">
    <source>
        <dbReference type="ARBA" id="ARBA00049643"/>
    </source>
</evidence>
<feature type="region of interest" description="Disordered" evidence="18">
    <location>
        <begin position="1068"/>
        <end position="1087"/>
    </location>
</feature>
<dbReference type="InterPro" id="IPR036322">
    <property type="entry name" value="WD40_repeat_dom_sf"/>
</dbReference>
<evidence type="ECO:0000256" key="10">
    <source>
        <dbReference type="ARBA" id="ARBA00023034"/>
    </source>
</evidence>
<keyword evidence="23" id="KW-1185">Reference proteome</keyword>
<proteinExistence type="inferred from homology"/>
<evidence type="ECO:0000256" key="18">
    <source>
        <dbReference type="SAM" id="MobiDB-lite"/>
    </source>
</evidence>
<dbReference type="GO" id="GO:0032936">
    <property type="term" value="C:SREBP-SCAP complex"/>
    <property type="evidence" value="ECO:0007669"/>
    <property type="project" value="TreeGrafter"/>
</dbReference>
<evidence type="ECO:0000259" key="21">
    <source>
        <dbReference type="PROSITE" id="PS50156"/>
    </source>
</evidence>
<keyword evidence="14" id="KW-0325">Glycoprotein</keyword>
<dbReference type="GO" id="GO:0032934">
    <property type="term" value="F:sterol binding"/>
    <property type="evidence" value="ECO:0007669"/>
    <property type="project" value="InterPro"/>
</dbReference>
<evidence type="ECO:0000256" key="3">
    <source>
        <dbReference type="ARBA" id="ARBA00007410"/>
    </source>
</evidence>
<keyword evidence="7" id="KW-0677">Repeat</keyword>
<keyword evidence="16" id="KW-0968">Cytoplasmic vesicle</keyword>
<feature type="transmembrane region" description="Helical" evidence="19">
    <location>
        <begin position="394"/>
        <end position="420"/>
    </location>
</feature>
<reference evidence="22 23" key="1">
    <citation type="journal article" date="2016" name="Genome Biol. Evol.">
        <title>Divergent and convergent evolution of fungal pathogenicity.</title>
        <authorList>
            <person name="Shang Y."/>
            <person name="Xiao G."/>
            <person name="Zheng P."/>
            <person name="Cen K."/>
            <person name="Zhan S."/>
            <person name="Wang C."/>
        </authorList>
    </citation>
    <scope>NUCLEOTIDE SEQUENCE [LARGE SCALE GENOMIC DNA]</scope>
    <source>
        <strain evidence="22 23">RCEF 2490</strain>
    </source>
</reference>
<keyword evidence="12" id="KW-0446">Lipid-binding</keyword>
<dbReference type="SUPFAM" id="SSF50978">
    <property type="entry name" value="WD40 repeat-like"/>
    <property type="match status" value="1"/>
</dbReference>
<name>A0A167XCU2_9HYPO</name>
<dbReference type="InterPro" id="IPR030225">
    <property type="entry name" value="SCAP"/>
</dbReference>
<dbReference type="InterPro" id="IPR000731">
    <property type="entry name" value="SSD"/>
</dbReference>
<dbReference type="PROSITE" id="PS00678">
    <property type="entry name" value="WD_REPEATS_1"/>
    <property type="match status" value="1"/>
</dbReference>
<dbReference type="EMBL" id="AZGY01000023">
    <property type="protein sequence ID" value="KZZ89921.1"/>
    <property type="molecule type" value="Genomic_DNA"/>
</dbReference>
<gene>
    <name evidence="22" type="ORF">AAL_07429</name>
</gene>
<evidence type="ECO:0000256" key="16">
    <source>
        <dbReference type="ARBA" id="ARBA00023329"/>
    </source>
</evidence>
<comment type="subcellular location">
    <subcellularLocation>
        <location evidence="17">Cytoplasmic vesicle</location>
        <location evidence="17">COPII-coated vesicle membrane</location>
    </subcellularLocation>
    <subcellularLocation>
        <location evidence="1">Endoplasmic reticulum membrane</location>
        <topology evidence="1">Multi-pass membrane protein</topology>
    </subcellularLocation>
    <subcellularLocation>
        <location evidence="2">Golgi apparatus membrane</location>
        <topology evidence="2">Multi-pass membrane protein</topology>
    </subcellularLocation>
</comment>
<keyword evidence="15" id="KW-0753">Steroid metabolism</keyword>
<dbReference type="PROSITE" id="PS50156">
    <property type="entry name" value="SSD"/>
    <property type="match status" value="1"/>
</dbReference>
<evidence type="ECO:0000256" key="7">
    <source>
        <dbReference type="ARBA" id="ARBA00022737"/>
    </source>
</evidence>
<feature type="transmembrane region" description="Helical" evidence="19">
    <location>
        <begin position="493"/>
        <end position="519"/>
    </location>
</feature>
<dbReference type="Proteomes" id="UP000078544">
    <property type="component" value="Unassembled WGS sequence"/>
</dbReference>
<dbReference type="AlphaFoldDB" id="A0A167XCU2"/>
<comment type="caution">
    <text evidence="22">The sequence shown here is derived from an EMBL/GenBank/DDBJ whole genome shotgun (WGS) entry which is preliminary data.</text>
</comment>
<accession>A0A167XCU2</accession>
<evidence type="ECO:0000313" key="22">
    <source>
        <dbReference type="EMBL" id="KZZ89921.1"/>
    </source>
</evidence>
<evidence type="ECO:0000256" key="9">
    <source>
        <dbReference type="ARBA" id="ARBA00022989"/>
    </source>
</evidence>
<dbReference type="GO" id="GO:0012507">
    <property type="term" value="C:ER to Golgi transport vesicle membrane"/>
    <property type="evidence" value="ECO:0007669"/>
    <property type="project" value="UniProtKB-SubCell"/>
</dbReference>
<feature type="transmembrane region" description="Helical" evidence="19">
    <location>
        <begin position="111"/>
        <end position="134"/>
    </location>
</feature>
<dbReference type="InterPro" id="IPR015943">
    <property type="entry name" value="WD40/YVTN_repeat-like_dom_sf"/>
</dbReference>
<feature type="domain" description="SSD" evidence="21">
    <location>
        <begin position="363"/>
        <end position="521"/>
    </location>
</feature>
<keyword evidence="10" id="KW-0333">Golgi apparatus</keyword>